<accession>A0A9P7VI13</accession>
<name>A0A9P7VI13_9AGAR</name>
<evidence type="ECO:0000256" key="7">
    <source>
        <dbReference type="ARBA" id="ARBA00023004"/>
    </source>
</evidence>
<reference evidence="12" key="1">
    <citation type="submission" date="2020-11" db="EMBL/GenBank/DDBJ databases">
        <title>Adaptations for nitrogen fixation in a non-lichenized fungal sporocarp promotes dispersal by wood-feeding termites.</title>
        <authorList>
            <consortium name="DOE Joint Genome Institute"/>
            <person name="Koch R.A."/>
            <person name="Yoon G."/>
            <person name="Arayal U."/>
            <person name="Lail K."/>
            <person name="Amirebrahimi M."/>
            <person name="Labutti K."/>
            <person name="Lipzen A."/>
            <person name="Riley R."/>
            <person name="Barry K."/>
            <person name="Henrissat B."/>
            <person name="Grigoriev I.V."/>
            <person name="Herr J.R."/>
            <person name="Aime M.C."/>
        </authorList>
    </citation>
    <scope>NUCLEOTIDE SEQUENCE</scope>
    <source>
        <strain evidence="12">MCA 3950</strain>
    </source>
</reference>
<dbReference type="SUPFAM" id="SSF48264">
    <property type="entry name" value="Cytochrome P450"/>
    <property type="match status" value="1"/>
</dbReference>
<dbReference type="InterPro" id="IPR002401">
    <property type="entry name" value="Cyt_P450_E_grp-I"/>
</dbReference>
<keyword evidence="13" id="KW-1185">Reference proteome</keyword>
<evidence type="ECO:0000256" key="9">
    <source>
        <dbReference type="PIRSR" id="PIRSR602401-1"/>
    </source>
</evidence>
<dbReference type="EMBL" id="MU250573">
    <property type="protein sequence ID" value="KAG7440309.1"/>
    <property type="molecule type" value="Genomic_DNA"/>
</dbReference>
<feature type="signal peptide" evidence="11">
    <location>
        <begin position="1"/>
        <end position="21"/>
    </location>
</feature>
<evidence type="ECO:0000256" key="11">
    <source>
        <dbReference type="SAM" id="SignalP"/>
    </source>
</evidence>
<keyword evidence="4 9" id="KW-0349">Heme</keyword>
<gene>
    <name evidence="12" type="ORF">BT62DRAFT_910867</name>
</gene>
<dbReference type="PROSITE" id="PS00086">
    <property type="entry name" value="CYTOCHROME_P450"/>
    <property type="match status" value="1"/>
</dbReference>
<organism evidence="12 13">
    <name type="scientific">Guyanagaster necrorhizus</name>
    <dbReference type="NCBI Taxonomy" id="856835"/>
    <lineage>
        <taxon>Eukaryota</taxon>
        <taxon>Fungi</taxon>
        <taxon>Dikarya</taxon>
        <taxon>Basidiomycota</taxon>
        <taxon>Agaricomycotina</taxon>
        <taxon>Agaricomycetes</taxon>
        <taxon>Agaricomycetidae</taxon>
        <taxon>Agaricales</taxon>
        <taxon>Marasmiineae</taxon>
        <taxon>Physalacriaceae</taxon>
        <taxon>Guyanagaster</taxon>
    </lineage>
</organism>
<dbReference type="PANTHER" id="PTHR46300:SF7">
    <property type="entry name" value="P450, PUTATIVE (EUROFUNG)-RELATED"/>
    <property type="match status" value="1"/>
</dbReference>
<dbReference type="OrthoDB" id="2789670at2759"/>
<feature type="chain" id="PRO_5040199775" evidence="11">
    <location>
        <begin position="22"/>
        <end position="514"/>
    </location>
</feature>
<proteinExistence type="inferred from homology"/>
<evidence type="ECO:0000256" key="10">
    <source>
        <dbReference type="RuleBase" id="RU000461"/>
    </source>
</evidence>
<dbReference type="PANTHER" id="PTHR46300">
    <property type="entry name" value="P450, PUTATIVE (EUROFUNG)-RELATED-RELATED"/>
    <property type="match status" value="1"/>
</dbReference>
<evidence type="ECO:0000313" key="12">
    <source>
        <dbReference type="EMBL" id="KAG7440309.1"/>
    </source>
</evidence>
<comment type="caution">
    <text evidence="12">The sequence shown here is derived from an EMBL/GenBank/DDBJ whole genome shotgun (WGS) entry which is preliminary data.</text>
</comment>
<dbReference type="GeneID" id="66106114"/>
<keyword evidence="11" id="KW-0732">Signal</keyword>
<dbReference type="InterPro" id="IPR050364">
    <property type="entry name" value="Cytochrome_P450_fung"/>
</dbReference>
<dbReference type="RefSeq" id="XP_043033809.1">
    <property type="nucleotide sequence ID" value="XM_043183817.1"/>
</dbReference>
<dbReference type="GO" id="GO:0005506">
    <property type="term" value="F:iron ion binding"/>
    <property type="evidence" value="ECO:0007669"/>
    <property type="project" value="InterPro"/>
</dbReference>
<feature type="binding site" description="axial binding residue" evidence="9">
    <location>
        <position position="441"/>
    </location>
    <ligand>
        <name>heme</name>
        <dbReference type="ChEBI" id="CHEBI:30413"/>
    </ligand>
    <ligandPart>
        <name>Fe</name>
        <dbReference type="ChEBI" id="CHEBI:18248"/>
    </ligandPart>
</feature>
<dbReference type="InterPro" id="IPR001128">
    <property type="entry name" value="Cyt_P450"/>
</dbReference>
<evidence type="ECO:0000256" key="2">
    <source>
        <dbReference type="ARBA" id="ARBA00005179"/>
    </source>
</evidence>
<dbReference type="InterPro" id="IPR017972">
    <property type="entry name" value="Cyt_P450_CS"/>
</dbReference>
<comment type="similarity">
    <text evidence="3 10">Belongs to the cytochrome P450 family.</text>
</comment>
<dbReference type="CDD" id="cd11065">
    <property type="entry name" value="CYP64-like"/>
    <property type="match status" value="1"/>
</dbReference>
<dbReference type="GO" id="GO:0004497">
    <property type="term" value="F:monooxygenase activity"/>
    <property type="evidence" value="ECO:0007669"/>
    <property type="project" value="UniProtKB-KW"/>
</dbReference>
<dbReference type="PRINTS" id="PR00385">
    <property type="entry name" value="P450"/>
</dbReference>
<dbReference type="InterPro" id="IPR036396">
    <property type="entry name" value="Cyt_P450_sf"/>
</dbReference>
<sequence>MLFITLTTIALFVFAWQRTLRRQQRPRSSVPFPPGPKPLWLLGNIFDLTAKELWLVVTKWGKKYGDVVYVHVFGQGLVFLNSPEAVCDLLDKRGSVYSDKPQLVMAGELCGCENMVAFTGYGEQMRRQRKLLTSALGIKAVPAYHPLMEEETQVFLRRLLATPDEHLLHTRRYAGGLTLSVLYGYTVSSNDDQFLRMAEECVDILSNRVASGGGIWPVDIFPALKNWPLWAPGSAFRRNAMVWKAKMEEFVEKPFEYTLRSLKYGTYAPSFCSRLLEEMDNRSDQFMFDLKWTANSMYSASGDTTITTVMHFILAMILYPEVMEKARKEIDSVIGTERLPTFADRASLPYVDAILKETWRWGVPVPLCLPHRLMEDDVYRDMYIPKGSLVFGNIWSILRDDSIYPNPHAFEPERFLNPVDPVTEKRRDVRNYVFGFGRRTCPGAHLVESSAWLLIAGMLATLDIRKSVDDAGNVIEPIVEFDNSVFRTPNPYKCTIKPRSEQAVRLISQAGLQV</sequence>
<comment type="cofactor">
    <cofactor evidence="1 9">
        <name>heme</name>
        <dbReference type="ChEBI" id="CHEBI:30413"/>
    </cofactor>
</comment>
<dbReference type="Pfam" id="PF00067">
    <property type="entry name" value="p450"/>
    <property type="match status" value="1"/>
</dbReference>
<dbReference type="PRINTS" id="PR00463">
    <property type="entry name" value="EP450I"/>
</dbReference>
<dbReference type="AlphaFoldDB" id="A0A9P7VI13"/>
<dbReference type="Gene3D" id="1.10.630.10">
    <property type="entry name" value="Cytochrome P450"/>
    <property type="match status" value="1"/>
</dbReference>
<evidence type="ECO:0000256" key="6">
    <source>
        <dbReference type="ARBA" id="ARBA00023002"/>
    </source>
</evidence>
<keyword evidence="7 9" id="KW-0408">Iron</keyword>
<keyword evidence="5 9" id="KW-0479">Metal-binding</keyword>
<keyword evidence="6 10" id="KW-0560">Oxidoreductase</keyword>
<evidence type="ECO:0000313" key="13">
    <source>
        <dbReference type="Proteomes" id="UP000812287"/>
    </source>
</evidence>
<dbReference type="GO" id="GO:0020037">
    <property type="term" value="F:heme binding"/>
    <property type="evidence" value="ECO:0007669"/>
    <property type="project" value="InterPro"/>
</dbReference>
<dbReference type="GO" id="GO:0016705">
    <property type="term" value="F:oxidoreductase activity, acting on paired donors, with incorporation or reduction of molecular oxygen"/>
    <property type="evidence" value="ECO:0007669"/>
    <property type="project" value="InterPro"/>
</dbReference>
<keyword evidence="8 10" id="KW-0503">Monooxygenase</keyword>
<protein>
    <submittedName>
        <fullName evidence="12">Cytochrome P450</fullName>
    </submittedName>
</protein>
<evidence type="ECO:0000256" key="1">
    <source>
        <dbReference type="ARBA" id="ARBA00001971"/>
    </source>
</evidence>
<dbReference type="Proteomes" id="UP000812287">
    <property type="component" value="Unassembled WGS sequence"/>
</dbReference>
<evidence type="ECO:0000256" key="8">
    <source>
        <dbReference type="ARBA" id="ARBA00023033"/>
    </source>
</evidence>
<evidence type="ECO:0000256" key="3">
    <source>
        <dbReference type="ARBA" id="ARBA00010617"/>
    </source>
</evidence>
<evidence type="ECO:0000256" key="5">
    <source>
        <dbReference type="ARBA" id="ARBA00022723"/>
    </source>
</evidence>
<evidence type="ECO:0000256" key="4">
    <source>
        <dbReference type="ARBA" id="ARBA00022617"/>
    </source>
</evidence>
<comment type="pathway">
    <text evidence="2">Secondary metabolite biosynthesis.</text>
</comment>